<keyword evidence="1 2" id="KW-0479">Metal-binding</keyword>
<comment type="caution">
    <text evidence="1">Lacks conserved residue(s) required for the propagation of feature annotation.</text>
</comment>
<feature type="binding site" evidence="1">
    <location>
        <position position="158"/>
    </location>
    <ligand>
        <name>Zn(2+)</name>
        <dbReference type="ChEBI" id="CHEBI:29105"/>
        <note>catalytic</note>
    </ligand>
</feature>
<keyword evidence="1 2" id="KW-0378">Hydrolase</keyword>
<dbReference type="STRING" id="400682.A0A1X7U6X6"/>
<dbReference type="SUPFAM" id="SSF51735">
    <property type="entry name" value="NAD(P)-binding Rossmann-fold domains"/>
    <property type="match status" value="1"/>
</dbReference>
<keyword evidence="1 2" id="KW-0482">Metalloprotease</keyword>
<dbReference type="InterPro" id="IPR001506">
    <property type="entry name" value="Peptidase_M12A"/>
</dbReference>
<dbReference type="InterPro" id="IPR006026">
    <property type="entry name" value="Peptidase_Metallo"/>
</dbReference>
<feature type="signal peptide" evidence="2">
    <location>
        <begin position="1"/>
        <end position="21"/>
    </location>
</feature>
<dbReference type="SUPFAM" id="SSF55486">
    <property type="entry name" value="Metalloproteases ('zincins'), catalytic domain"/>
    <property type="match status" value="1"/>
</dbReference>
<accession>A0A1X7U6X6</accession>
<dbReference type="Pfam" id="PF01400">
    <property type="entry name" value="Astacin"/>
    <property type="match status" value="1"/>
</dbReference>
<dbReference type="InterPro" id="IPR036291">
    <property type="entry name" value="NAD(P)-bd_dom_sf"/>
</dbReference>
<dbReference type="PANTHER" id="PTHR10127">
    <property type="entry name" value="DISCOIDIN, CUB, EGF, LAMININ , AND ZINC METALLOPROTEASE DOMAIN CONTAINING"/>
    <property type="match status" value="1"/>
</dbReference>
<feature type="active site" evidence="1">
    <location>
        <position position="159"/>
    </location>
</feature>
<dbReference type="AlphaFoldDB" id="A0A1X7U6X6"/>
<reference evidence="4" key="1">
    <citation type="submission" date="2017-05" db="UniProtKB">
        <authorList>
            <consortium name="EnsemblMetazoa"/>
        </authorList>
    </citation>
    <scope>IDENTIFICATION</scope>
</reference>
<feature type="domain" description="Peptidase M12A" evidence="3">
    <location>
        <begin position="65"/>
        <end position="177"/>
    </location>
</feature>
<dbReference type="EnsemblMetazoa" id="Aqu2.1.23423_001">
    <property type="protein sequence ID" value="Aqu2.1.23423_001"/>
    <property type="gene ID" value="Aqu2.1.23423"/>
</dbReference>
<dbReference type="PRINTS" id="PR00480">
    <property type="entry name" value="ASTACIN"/>
</dbReference>
<feature type="chain" id="PRO_5011812566" description="Metalloendopeptidase" evidence="2">
    <location>
        <begin position="22"/>
        <end position="321"/>
    </location>
</feature>
<dbReference type="GO" id="GO:0004222">
    <property type="term" value="F:metalloendopeptidase activity"/>
    <property type="evidence" value="ECO:0007669"/>
    <property type="project" value="UniProtKB-UniRule"/>
</dbReference>
<keyword evidence="1 2" id="KW-0862">Zinc</keyword>
<dbReference type="EC" id="3.4.24.-" evidence="2"/>
<evidence type="ECO:0000256" key="2">
    <source>
        <dbReference type="RuleBase" id="RU361183"/>
    </source>
</evidence>
<dbReference type="GO" id="GO:0008270">
    <property type="term" value="F:zinc ion binding"/>
    <property type="evidence" value="ECO:0007669"/>
    <property type="project" value="UniProtKB-UniRule"/>
</dbReference>
<keyword evidence="1 2" id="KW-0645">Protease</keyword>
<evidence type="ECO:0000259" key="3">
    <source>
        <dbReference type="PROSITE" id="PS51864"/>
    </source>
</evidence>
<dbReference type="InterPro" id="IPR024079">
    <property type="entry name" value="MetalloPept_cat_dom_sf"/>
</dbReference>
<dbReference type="SMART" id="SM00235">
    <property type="entry name" value="ZnMc"/>
    <property type="match status" value="1"/>
</dbReference>
<organism evidence="4">
    <name type="scientific">Amphimedon queenslandica</name>
    <name type="common">Sponge</name>
    <dbReference type="NCBI Taxonomy" id="400682"/>
    <lineage>
        <taxon>Eukaryota</taxon>
        <taxon>Metazoa</taxon>
        <taxon>Porifera</taxon>
        <taxon>Demospongiae</taxon>
        <taxon>Heteroscleromorpha</taxon>
        <taxon>Haplosclerida</taxon>
        <taxon>Niphatidae</taxon>
        <taxon>Amphimedon</taxon>
    </lineage>
</organism>
<dbReference type="Gene3D" id="3.40.50.720">
    <property type="entry name" value="NAD(P)-binding Rossmann-like Domain"/>
    <property type="match status" value="1"/>
</dbReference>
<evidence type="ECO:0000313" key="4">
    <source>
        <dbReference type="EnsemblMetazoa" id="Aqu2.1.23423_001"/>
    </source>
</evidence>
<sequence length="321" mass="35949">MKGYFLALGFILLQWGLSAIADTSSETEVEINARKNVNLWEGDIKLLPGQRAQIERTSDFGGPQNLVLNHSHILWPNGVVPYILDSSASDHPATVKAINEAIEEFHNKTCITLVPRTNEANYVRFIKGRGCWSYVGRIHGSQNVSIGEGCEHKGIVLHEIFHVLGRFHEHSRPDRDNANYRGSLDFDNMMWANGGYSALGSYTRSKLANVMFSRELAKRLEGTGVSTYSLHPGVINTELARHIVAGWKIIFAPLLYTLMWFLTKTPKQGAQTTLHCAVSDEAEGITGKYWSNCAVKKPNKLALIDEDCTKLWEYSTEQVKL</sequence>
<keyword evidence="2" id="KW-0732">Signal</keyword>
<dbReference type="Gene3D" id="3.40.390.10">
    <property type="entry name" value="Collagenase (Catalytic Domain)"/>
    <property type="match status" value="1"/>
</dbReference>
<dbReference type="eggNOG" id="KOG1208">
    <property type="taxonomic scope" value="Eukaryota"/>
</dbReference>
<dbReference type="GO" id="GO:0006508">
    <property type="term" value="P:proteolysis"/>
    <property type="evidence" value="ECO:0007669"/>
    <property type="project" value="UniProtKB-KW"/>
</dbReference>
<feature type="binding site" evidence="1">
    <location>
        <position position="162"/>
    </location>
    <ligand>
        <name>Zn(2+)</name>
        <dbReference type="ChEBI" id="CHEBI:29105"/>
        <note>catalytic</note>
    </ligand>
</feature>
<name>A0A1X7U6X6_AMPQE</name>
<dbReference type="PROSITE" id="PS51864">
    <property type="entry name" value="ASTACIN"/>
    <property type="match status" value="1"/>
</dbReference>
<proteinExistence type="predicted"/>
<evidence type="ECO:0000256" key="1">
    <source>
        <dbReference type="PROSITE-ProRule" id="PRU01211"/>
    </source>
</evidence>
<feature type="binding site" evidence="1">
    <location>
        <position position="168"/>
    </location>
    <ligand>
        <name>Zn(2+)</name>
        <dbReference type="ChEBI" id="CHEBI:29105"/>
        <note>catalytic</note>
    </ligand>
</feature>
<comment type="cofactor">
    <cofactor evidence="1 2">
        <name>Zn(2+)</name>
        <dbReference type="ChEBI" id="CHEBI:29105"/>
    </cofactor>
    <text evidence="1 2">Binds 1 zinc ion per subunit.</text>
</comment>
<dbReference type="OrthoDB" id="291007at2759"/>
<dbReference type="InParanoid" id="A0A1X7U6X6"/>
<protein>
    <recommendedName>
        <fullName evidence="2">Metalloendopeptidase</fullName>
        <ecNumber evidence="2">3.4.24.-</ecNumber>
    </recommendedName>
</protein>
<dbReference type="PANTHER" id="PTHR10127:SF850">
    <property type="entry name" value="METALLOENDOPEPTIDASE"/>
    <property type="match status" value="1"/>
</dbReference>